<evidence type="ECO:0000256" key="5">
    <source>
        <dbReference type="PIRSR" id="PIRSR604808-2"/>
    </source>
</evidence>
<keyword evidence="5" id="KW-0464">Manganese</keyword>
<dbReference type="SUPFAM" id="SSF56219">
    <property type="entry name" value="DNase I-like"/>
    <property type="match status" value="1"/>
</dbReference>
<dbReference type="GO" id="GO:0006284">
    <property type="term" value="P:base-excision repair"/>
    <property type="evidence" value="ECO:0007669"/>
    <property type="project" value="TreeGrafter"/>
</dbReference>
<evidence type="ECO:0000313" key="9">
    <source>
        <dbReference type="Proteomes" id="UP000624244"/>
    </source>
</evidence>
<dbReference type="InterPro" id="IPR036691">
    <property type="entry name" value="Endo/exonu/phosph_ase_sf"/>
</dbReference>
<evidence type="ECO:0000259" key="7">
    <source>
        <dbReference type="Pfam" id="PF03372"/>
    </source>
</evidence>
<dbReference type="GO" id="GO:0003906">
    <property type="term" value="F:DNA-(apurinic or apyrimidinic site) endonuclease activity"/>
    <property type="evidence" value="ECO:0007669"/>
    <property type="project" value="TreeGrafter"/>
</dbReference>
<evidence type="ECO:0000256" key="4">
    <source>
        <dbReference type="ARBA" id="ARBA00022842"/>
    </source>
</evidence>
<dbReference type="PROSITE" id="PS51435">
    <property type="entry name" value="AP_NUCLEASE_F1_4"/>
    <property type="match status" value="1"/>
</dbReference>
<accession>A0A8H5ZRI6</accession>
<sequence>MDGIFMNRVIICRDNIIYQFYNSPTTGSKCLAHPLLEHQRNFTLSLTINYAIKDNNKEDSKDEIYPASLRAFLHRHHWLSILFLQEVKIASKDTKTQDAVRTAINSPLLSETSSNTAKGPLYDAYFTLPTDPHNARDPRGSRKVYGVGSILRRDLTNTYTGTVRTVDWDREGRVSIVELTCRATLSKLAIFNIYAVNSTDCLYRDKRSGVVQGTRHDRKREFHRLLMNECKGLEEKDWDVLLAGDMNVAPDERDGYPKLWVFPRDHVVNRANFHDMLLEKSDEEKKTNEGPAIMYQYGRILSSN</sequence>
<evidence type="ECO:0000256" key="6">
    <source>
        <dbReference type="PIRSR" id="PIRSR604808-3"/>
    </source>
</evidence>
<dbReference type="Proteomes" id="UP000624244">
    <property type="component" value="Unassembled WGS sequence"/>
</dbReference>
<dbReference type="InterPro" id="IPR004808">
    <property type="entry name" value="AP_endonuc_1"/>
</dbReference>
<name>A0A8H5ZRI6_COCSA</name>
<feature type="binding site" evidence="5">
    <location>
        <position position="247"/>
    </location>
    <ligand>
        <name>Mg(2+)</name>
        <dbReference type="ChEBI" id="CHEBI:18420"/>
        <label>1</label>
    </ligand>
</feature>
<keyword evidence="3" id="KW-0378">Hydrolase</keyword>
<proteinExistence type="inferred from homology"/>
<evidence type="ECO:0000256" key="1">
    <source>
        <dbReference type="ARBA" id="ARBA00007092"/>
    </source>
</evidence>
<protein>
    <recommendedName>
        <fullName evidence="7">Endonuclease/exonuclease/phosphatase domain-containing protein</fullName>
    </recommendedName>
</protein>
<dbReference type="GO" id="GO:0005634">
    <property type="term" value="C:nucleus"/>
    <property type="evidence" value="ECO:0007669"/>
    <property type="project" value="TreeGrafter"/>
</dbReference>
<feature type="binding site" evidence="5">
    <location>
        <position position="86"/>
    </location>
    <ligand>
        <name>Mg(2+)</name>
        <dbReference type="ChEBI" id="CHEBI:18420"/>
        <label>1</label>
    </ligand>
</feature>
<dbReference type="InterPro" id="IPR005135">
    <property type="entry name" value="Endo/exonuclease/phosphatase"/>
</dbReference>
<keyword evidence="4 5" id="KW-0460">Magnesium</keyword>
<feature type="site" description="Transition state stabilizer" evidence="6">
    <location>
        <position position="247"/>
    </location>
</feature>
<reference evidence="8" key="1">
    <citation type="submission" date="2019-11" db="EMBL/GenBank/DDBJ databases">
        <title>Bipolaris sorokiniana Genome sequencing.</title>
        <authorList>
            <person name="Wang H."/>
        </authorList>
    </citation>
    <scope>NUCLEOTIDE SEQUENCE</scope>
</reference>
<evidence type="ECO:0000313" key="8">
    <source>
        <dbReference type="EMBL" id="KAF5853779.1"/>
    </source>
</evidence>
<evidence type="ECO:0000256" key="2">
    <source>
        <dbReference type="ARBA" id="ARBA00022723"/>
    </source>
</evidence>
<dbReference type="PANTHER" id="PTHR22748">
    <property type="entry name" value="AP ENDONUCLEASE"/>
    <property type="match status" value="1"/>
</dbReference>
<comment type="similarity">
    <text evidence="1">Belongs to the DNA repair enzymes AP/ExoA family.</text>
</comment>
<dbReference type="AlphaFoldDB" id="A0A8H5ZRI6"/>
<gene>
    <name evidence="8" type="ORF">GGP41_006555</name>
</gene>
<dbReference type="Gene3D" id="3.60.10.10">
    <property type="entry name" value="Endonuclease/exonuclease/phosphatase"/>
    <property type="match status" value="1"/>
</dbReference>
<organism evidence="8 9">
    <name type="scientific">Cochliobolus sativus</name>
    <name type="common">Common root rot and spot blotch fungus</name>
    <name type="synonym">Bipolaris sorokiniana</name>
    <dbReference type="NCBI Taxonomy" id="45130"/>
    <lineage>
        <taxon>Eukaryota</taxon>
        <taxon>Fungi</taxon>
        <taxon>Dikarya</taxon>
        <taxon>Ascomycota</taxon>
        <taxon>Pezizomycotina</taxon>
        <taxon>Dothideomycetes</taxon>
        <taxon>Pleosporomycetidae</taxon>
        <taxon>Pleosporales</taxon>
        <taxon>Pleosporineae</taxon>
        <taxon>Pleosporaceae</taxon>
        <taxon>Bipolaris</taxon>
    </lineage>
</organism>
<comment type="caution">
    <text evidence="8">The sequence shown here is derived from an EMBL/GenBank/DDBJ whole genome shotgun (WGS) entry which is preliminary data.</text>
</comment>
<dbReference type="GO" id="GO:0008311">
    <property type="term" value="F:double-stranded DNA 3'-5' DNA exonuclease activity"/>
    <property type="evidence" value="ECO:0007669"/>
    <property type="project" value="TreeGrafter"/>
</dbReference>
<feature type="binding site" evidence="5">
    <location>
        <position position="245"/>
    </location>
    <ligand>
        <name>Mg(2+)</name>
        <dbReference type="ChEBI" id="CHEBI:18420"/>
        <label>1</label>
    </ligand>
</feature>
<dbReference type="EMBL" id="WNKQ01000001">
    <property type="protein sequence ID" value="KAF5853779.1"/>
    <property type="molecule type" value="Genomic_DNA"/>
</dbReference>
<comment type="cofactor">
    <cofactor evidence="5">
        <name>Mg(2+)</name>
        <dbReference type="ChEBI" id="CHEBI:18420"/>
    </cofactor>
    <cofactor evidence="5">
        <name>Mn(2+)</name>
        <dbReference type="ChEBI" id="CHEBI:29035"/>
    </cofactor>
    <text evidence="5">Probably binds two magnesium or manganese ions per subunit.</text>
</comment>
<feature type="domain" description="Endonuclease/exonuclease/phosphatase" evidence="7">
    <location>
        <begin position="67"/>
        <end position="256"/>
    </location>
</feature>
<dbReference type="Pfam" id="PF03372">
    <property type="entry name" value="Exo_endo_phos"/>
    <property type="match status" value="1"/>
</dbReference>
<dbReference type="GO" id="GO:0008081">
    <property type="term" value="F:phosphoric diester hydrolase activity"/>
    <property type="evidence" value="ECO:0007669"/>
    <property type="project" value="TreeGrafter"/>
</dbReference>
<evidence type="ECO:0000256" key="3">
    <source>
        <dbReference type="ARBA" id="ARBA00022801"/>
    </source>
</evidence>
<dbReference type="PANTHER" id="PTHR22748:SF14">
    <property type="entry name" value="ENDONUCLEASE_EXONUCLEASE_PHOSPHATASE DOMAIN-CONTAINING PROTEIN"/>
    <property type="match status" value="1"/>
</dbReference>
<dbReference type="GO" id="GO:0046872">
    <property type="term" value="F:metal ion binding"/>
    <property type="evidence" value="ECO:0007669"/>
    <property type="project" value="UniProtKB-KW"/>
</dbReference>
<keyword evidence="2 5" id="KW-0479">Metal-binding</keyword>